<feature type="transmembrane region" description="Helical" evidence="2">
    <location>
        <begin position="519"/>
        <end position="536"/>
    </location>
</feature>
<keyword evidence="2" id="KW-0812">Transmembrane</keyword>
<dbReference type="AlphaFoldDB" id="A0A2S9JA89"/>
<organism evidence="4 5">
    <name type="scientific">Phyllobacterium myrsinacearum</name>
    <dbReference type="NCBI Taxonomy" id="28101"/>
    <lineage>
        <taxon>Bacteria</taxon>
        <taxon>Pseudomonadati</taxon>
        <taxon>Pseudomonadota</taxon>
        <taxon>Alphaproteobacteria</taxon>
        <taxon>Hyphomicrobiales</taxon>
        <taxon>Phyllobacteriaceae</taxon>
        <taxon>Phyllobacterium</taxon>
    </lineage>
</organism>
<feature type="transmembrane region" description="Helical" evidence="2">
    <location>
        <begin position="277"/>
        <end position="296"/>
    </location>
</feature>
<feature type="transmembrane region" description="Helical" evidence="2">
    <location>
        <begin position="166"/>
        <end position="182"/>
    </location>
</feature>
<feature type="transmembrane region" description="Helical" evidence="2">
    <location>
        <begin position="548"/>
        <end position="566"/>
    </location>
</feature>
<feature type="transmembrane region" description="Helical" evidence="2">
    <location>
        <begin position="898"/>
        <end position="918"/>
    </location>
</feature>
<feature type="transmembrane region" description="Helical" evidence="2">
    <location>
        <begin position="572"/>
        <end position="588"/>
    </location>
</feature>
<feature type="transmembrane region" description="Helical" evidence="2">
    <location>
        <begin position="362"/>
        <end position="382"/>
    </location>
</feature>
<dbReference type="PANTHER" id="PTHR38434:SF1">
    <property type="entry name" value="BLL2549 PROTEIN"/>
    <property type="match status" value="1"/>
</dbReference>
<keyword evidence="2" id="KW-1133">Transmembrane helix</keyword>
<accession>A0A2S9JA89</accession>
<feature type="transmembrane region" description="Helical" evidence="2">
    <location>
        <begin position="137"/>
        <end position="154"/>
    </location>
</feature>
<evidence type="ECO:0000256" key="2">
    <source>
        <dbReference type="SAM" id="Phobius"/>
    </source>
</evidence>
<reference evidence="4 5" key="1">
    <citation type="submission" date="2018-02" db="EMBL/GenBank/DDBJ databases">
        <title>The draft genome of Phyllobacterium myrsinacearum DSM5892.</title>
        <authorList>
            <person name="Li L."/>
            <person name="Liu L."/>
            <person name="Zhang X."/>
            <person name="Wang T."/>
        </authorList>
    </citation>
    <scope>NUCLEOTIDE SEQUENCE [LARGE SCALE GENOMIC DNA]</scope>
    <source>
        <strain evidence="4 5">DSM 5892</strain>
    </source>
</reference>
<evidence type="ECO:0008006" key="6">
    <source>
        <dbReference type="Google" id="ProtNLM"/>
    </source>
</evidence>
<gene>
    <name evidence="4" type="ORF">C5750_24980</name>
</gene>
<name>A0A2S9JA89_9HYPH</name>
<feature type="transmembrane region" description="Helical" evidence="2">
    <location>
        <begin position="459"/>
        <end position="481"/>
    </location>
</feature>
<feature type="transmembrane region" description="Helical" evidence="2">
    <location>
        <begin position="303"/>
        <end position="322"/>
    </location>
</feature>
<proteinExistence type="predicted"/>
<dbReference type="RefSeq" id="WP_105737924.1">
    <property type="nucleotide sequence ID" value="NZ_PVBT01000010.1"/>
</dbReference>
<keyword evidence="3" id="KW-0732">Signal</keyword>
<evidence type="ECO:0000313" key="4">
    <source>
        <dbReference type="EMBL" id="PRD49679.1"/>
    </source>
</evidence>
<feature type="transmembrane region" description="Helical" evidence="2">
    <location>
        <begin position="394"/>
        <end position="412"/>
    </location>
</feature>
<dbReference type="PANTHER" id="PTHR38434">
    <property type="entry name" value="BLL2549 PROTEIN"/>
    <property type="match status" value="1"/>
</dbReference>
<dbReference type="Proteomes" id="UP000238563">
    <property type="component" value="Unassembled WGS sequence"/>
</dbReference>
<feature type="transmembrane region" description="Helical" evidence="2">
    <location>
        <begin position="595"/>
        <end position="613"/>
    </location>
</feature>
<evidence type="ECO:0000313" key="5">
    <source>
        <dbReference type="Proteomes" id="UP000238563"/>
    </source>
</evidence>
<dbReference type="InterPro" id="IPR014600">
    <property type="entry name" value="UCP035905_mem"/>
</dbReference>
<feature type="transmembrane region" description="Helical" evidence="2">
    <location>
        <begin position="658"/>
        <end position="678"/>
    </location>
</feature>
<evidence type="ECO:0000256" key="3">
    <source>
        <dbReference type="SAM" id="SignalP"/>
    </source>
</evidence>
<keyword evidence="2" id="KW-0472">Membrane</keyword>
<feature type="transmembrane region" description="Helical" evidence="2">
    <location>
        <begin position="698"/>
        <end position="715"/>
    </location>
</feature>
<feature type="signal peptide" evidence="3">
    <location>
        <begin position="1"/>
        <end position="18"/>
    </location>
</feature>
<sequence>MVFSVILSIIALVVAATARQQATALRKQVEELRRQIAEGTQPAPVAGETVKPIRRFRADEPLAEAPARAVPPAEPVGTPAPAMAASARLDPKKVAEIMSGKPSAMPVTVRATPAPSTPPARPKKSYGDFERSLGRNWPVWIGGVALFLGGIFVVQYSIENELLGPGIRLCLGAIFGLLLLGAGEYLRRKEKPLGLSVAGPDYIPGVLTAAGSAALFAVVYATHGIYGFIGSSTAFLALGAVGLATLALAIKHGPWIAGLGLIGSYLTPALVNAQAPAPYSFMTYLSVVTVVAVVLARAKAWPLIGGAAIVLAALWGAAYTGFDPMPNGGALGLLTASLLALSVLSHLKPVNYTLFDRTGEPWYDPITIAGAAGAVFLGLGYVSHDLFGLASSRYLVLAVLIIAVSALAPLLVRRALPFLVPAAFIALVPLTRVDMHQLLDESFGSSGLSLYDPAKYRSFAIVTALAFTAIGVLAATVFARLPDIMRGLAYAALGTAVPLVMITMMLAIFGNTPAATEEILTIGLAIAGFGAATWLTRLWKDDVKPASPAWLFDAASIGFAVLALFVVFDPQWRVLAACVLAVVYAFATRTRPAPVLRFAPAVFAVVILGHILFDPTIVGSDRLSATPFFNQLLLNYGGFFAAMAVAQIVLAKGIRDTAYRLAQALAVLAGFVLVNILVRHWMNGGTLDSGGDVTLNEQSLYTLIALGGSLSLMMLSRGGQDWLYRTAALIVGYIGILVAVTQHFIFLNPLFDGSVGDGLIFNSLFMGYLLPGLLAALVALNAFGEPQIKLFGLPLVMAQANRPRHYAMALAILSGLMLFTWVTLTIRVFFWGSSIHLWKGVDSMEMFTYSAVWLLFGLGLFGLGAWRQNRPLRLISAPIVFLVIAKVFLLDMSNLEGILRALSFIGLGLSLVGVGMFYQRILNTGAAATPPTSDENGAPGRAPDPH</sequence>
<feature type="transmembrane region" description="Helical" evidence="2">
    <location>
        <begin position="488"/>
        <end position="507"/>
    </location>
</feature>
<feature type="chain" id="PRO_5015424292" description="DUF2339 domain-containing protein" evidence="3">
    <location>
        <begin position="19"/>
        <end position="946"/>
    </location>
</feature>
<feature type="transmembrane region" description="Helical" evidence="2">
    <location>
        <begin position="633"/>
        <end position="651"/>
    </location>
</feature>
<dbReference type="PIRSF" id="PIRSF035905">
    <property type="entry name" value="UCP035905_mp"/>
    <property type="match status" value="1"/>
</dbReference>
<feature type="transmembrane region" description="Helical" evidence="2">
    <location>
        <begin position="722"/>
        <end position="745"/>
    </location>
</feature>
<feature type="transmembrane region" description="Helical" evidence="2">
    <location>
        <begin position="765"/>
        <end position="784"/>
    </location>
</feature>
<comment type="caution">
    <text evidence="4">The sequence shown here is derived from an EMBL/GenBank/DDBJ whole genome shotgun (WGS) entry which is preliminary data.</text>
</comment>
<feature type="transmembrane region" description="Helical" evidence="2">
    <location>
        <begin position="846"/>
        <end position="865"/>
    </location>
</feature>
<feature type="transmembrane region" description="Helical" evidence="2">
    <location>
        <begin position="805"/>
        <end position="826"/>
    </location>
</feature>
<keyword evidence="5" id="KW-1185">Reference proteome</keyword>
<feature type="region of interest" description="Disordered" evidence="1">
    <location>
        <begin position="105"/>
        <end position="125"/>
    </location>
</feature>
<dbReference type="Pfam" id="PF10101">
    <property type="entry name" value="DUF2339"/>
    <property type="match status" value="1"/>
</dbReference>
<feature type="transmembrane region" description="Helical" evidence="2">
    <location>
        <begin position="872"/>
        <end position="892"/>
    </location>
</feature>
<protein>
    <recommendedName>
        <fullName evidence="6">DUF2339 domain-containing protein</fullName>
    </recommendedName>
</protein>
<dbReference type="InterPro" id="IPR019286">
    <property type="entry name" value="DUF2339_TM"/>
</dbReference>
<dbReference type="OrthoDB" id="5422830at2"/>
<feature type="transmembrane region" description="Helical" evidence="2">
    <location>
        <begin position="234"/>
        <end position="257"/>
    </location>
</feature>
<feature type="transmembrane region" description="Helical" evidence="2">
    <location>
        <begin position="202"/>
        <end position="222"/>
    </location>
</feature>
<dbReference type="EMBL" id="PVBT01000010">
    <property type="protein sequence ID" value="PRD49679.1"/>
    <property type="molecule type" value="Genomic_DNA"/>
</dbReference>
<evidence type="ECO:0000256" key="1">
    <source>
        <dbReference type="SAM" id="MobiDB-lite"/>
    </source>
</evidence>